<name>A0AAV3S537_9EURY</name>
<dbReference type="EMBL" id="BAAABL010000038">
    <property type="protein sequence ID" value="GAA0297111.1"/>
    <property type="molecule type" value="Genomic_DNA"/>
</dbReference>
<keyword evidence="2" id="KW-1185">Reference proteome</keyword>
<evidence type="ECO:0000313" key="1">
    <source>
        <dbReference type="EMBL" id="GAA0297111.1"/>
    </source>
</evidence>
<reference evidence="1 2" key="1">
    <citation type="journal article" date="2019" name="Int. J. Syst. Evol. Microbiol.">
        <title>The Global Catalogue of Microorganisms (GCM) 10K type strain sequencing project: providing services to taxonomists for standard genome sequencing and annotation.</title>
        <authorList>
            <consortium name="The Broad Institute Genomics Platform"/>
            <consortium name="The Broad Institute Genome Sequencing Center for Infectious Disease"/>
            <person name="Wu L."/>
            <person name="Ma J."/>
        </authorList>
    </citation>
    <scope>NUCLEOTIDE SEQUENCE [LARGE SCALE GENOMIC DNA]</scope>
    <source>
        <strain evidence="1 2">JCM 16330</strain>
    </source>
</reference>
<dbReference type="Proteomes" id="UP001500837">
    <property type="component" value="Unassembled WGS sequence"/>
</dbReference>
<accession>A0AAV3S537</accession>
<protein>
    <submittedName>
        <fullName evidence="1">Uncharacterized protein</fullName>
    </submittedName>
</protein>
<sequence>MALGQRLTALGTVEERPAARPVGVYTSGFEDGPVDVEESHCVSDRPSKRDVREIGIGAVEVVPRAVLAEECPMSRRVRVLETTTGQAVEVLVKRVLPKCIEDDDHYVRVLGRHPSVSCWRSYR</sequence>
<evidence type="ECO:0000313" key="2">
    <source>
        <dbReference type="Proteomes" id="UP001500837"/>
    </source>
</evidence>
<dbReference type="AlphaFoldDB" id="A0AAV3S537"/>
<comment type="caution">
    <text evidence="1">The sequence shown here is derived from an EMBL/GenBank/DDBJ whole genome shotgun (WGS) entry which is preliminary data.</text>
</comment>
<organism evidence="1 2">
    <name type="scientific">Halarchaeum salinum</name>
    <dbReference type="NCBI Taxonomy" id="489912"/>
    <lineage>
        <taxon>Archaea</taxon>
        <taxon>Methanobacteriati</taxon>
        <taxon>Methanobacteriota</taxon>
        <taxon>Stenosarchaea group</taxon>
        <taxon>Halobacteria</taxon>
        <taxon>Halobacteriales</taxon>
        <taxon>Halobacteriaceae</taxon>
    </lineage>
</organism>
<dbReference type="RefSeq" id="WP_211313263.1">
    <property type="nucleotide sequence ID" value="NZ_BAAABL010000038.1"/>
</dbReference>
<proteinExistence type="predicted"/>
<gene>
    <name evidence="1" type="ORF">GCM10009066_09330</name>
</gene>